<evidence type="ECO:0000313" key="2">
    <source>
        <dbReference type="EMBL" id="GBP85494.1"/>
    </source>
</evidence>
<evidence type="ECO:0000313" key="3">
    <source>
        <dbReference type="Proteomes" id="UP000299102"/>
    </source>
</evidence>
<protein>
    <submittedName>
        <fullName evidence="2">Uncharacterized protein</fullName>
    </submittedName>
</protein>
<dbReference type="AlphaFoldDB" id="A0A4C1ZEH5"/>
<dbReference type="EMBL" id="BGZK01001740">
    <property type="protein sequence ID" value="GBP85494.1"/>
    <property type="molecule type" value="Genomic_DNA"/>
</dbReference>
<gene>
    <name evidence="2" type="ORF">EVAR_59703_1</name>
</gene>
<proteinExistence type="predicted"/>
<organism evidence="2 3">
    <name type="scientific">Eumeta variegata</name>
    <name type="common">Bagworm moth</name>
    <name type="synonym">Eumeta japonica</name>
    <dbReference type="NCBI Taxonomy" id="151549"/>
    <lineage>
        <taxon>Eukaryota</taxon>
        <taxon>Metazoa</taxon>
        <taxon>Ecdysozoa</taxon>
        <taxon>Arthropoda</taxon>
        <taxon>Hexapoda</taxon>
        <taxon>Insecta</taxon>
        <taxon>Pterygota</taxon>
        <taxon>Neoptera</taxon>
        <taxon>Endopterygota</taxon>
        <taxon>Lepidoptera</taxon>
        <taxon>Glossata</taxon>
        <taxon>Ditrysia</taxon>
        <taxon>Tineoidea</taxon>
        <taxon>Psychidae</taxon>
        <taxon>Oiketicinae</taxon>
        <taxon>Eumeta</taxon>
    </lineage>
</organism>
<name>A0A4C1ZEH5_EUMVA</name>
<dbReference type="Proteomes" id="UP000299102">
    <property type="component" value="Unassembled WGS sequence"/>
</dbReference>
<keyword evidence="3" id="KW-1185">Reference proteome</keyword>
<comment type="caution">
    <text evidence="2">The sequence shown here is derived from an EMBL/GenBank/DDBJ whole genome shotgun (WGS) entry which is preliminary data.</text>
</comment>
<evidence type="ECO:0000256" key="1">
    <source>
        <dbReference type="SAM" id="Coils"/>
    </source>
</evidence>
<feature type="coiled-coil region" evidence="1">
    <location>
        <begin position="259"/>
        <end position="286"/>
    </location>
</feature>
<reference evidence="2 3" key="1">
    <citation type="journal article" date="2019" name="Commun. Biol.">
        <title>The bagworm genome reveals a unique fibroin gene that provides high tensile strength.</title>
        <authorList>
            <person name="Kono N."/>
            <person name="Nakamura H."/>
            <person name="Ohtoshi R."/>
            <person name="Tomita M."/>
            <person name="Numata K."/>
            <person name="Arakawa K."/>
        </authorList>
    </citation>
    <scope>NUCLEOTIDE SEQUENCE [LARGE SCALE GENOMIC DNA]</scope>
</reference>
<dbReference type="OrthoDB" id="7481147at2759"/>
<feature type="coiled-coil region" evidence="1">
    <location>
        <begin position="99"/>
        <end position="224"/>
    </location>
</feature>
<accession>A0A4C1ZEH5</accession>
<sequence>MNTKESEFDALEQYILELATEIKSLDLHESRLHECITAEVNRADTAEAEEEMTQHEAAEARADAAAASACADFVTHALATVRSDLVTIELQLGPAKRDCEILEQRCSELSLHVNTMERDVQQQRLLQAEQEVLQQTYIDLEIQVNRAIDDVQRERSNLQNDLRSVEKSLASGVELRERARLAAGTHAHERRLADAELKQTKEQLREAKIEISHLKIKLTEAQLQSNGISKQALIRNSLIEESETVKELRSILETERMGVAQLKRTLDNAHDVNEKLRAELAAIDIQCAPPDTKNTSSPFTTLSNITD</sequence>
<keyword evidence="1" id="KW-0175">Coiled coil</keyword>